<gene>
    <name evidence="4 5" type="primary">LOC107217261</name>
</gene>
<organism evidence="3 4">
    <name type="scientific">Neodiprion lecontei</name>
    <name type="common">Redheaded pine sawfly</name>
    <dbReference type="NCBI Taxonomy" id="441921"/>
    <lineage>
        <taxon>Eukaryota</taxon>
        <taxon>Metazoa</taxon>
        <taxon>Ecdysozoa</taxon>
        <taxon>Arthropoda</taxon>
        <taxon>Hexapoda</taxon>
        <taxon>Insecta</taxon>
        <taxon>Pterygota</taxon>
        <taxon>Neoptera</taxon>
        <taxon>Endopterygota</taxon>
        <taxon>Hymenoptera</taxon>
        <taxon>Tenthredinoidea</taxon>
        <taxon>Diprionidae</taxon>
        <taxon>Diprioninae</taxon>
        <taxon>Neodiprion</taxon>
    </lineage>
</organism>
<reference evidence="4 5" key="1">
    <citation type="submission" date="2025-04" db="UniProtKB">
        <authorList>
            <consortium name="RefSeq"/>
        </authorList>
    </citation>
    <scope>IDENTIFICATION</scope>
    <source>
        <tissue evidence="4 5">Whole body</tissue>
    </source>
</reference>
<keyword evidence="2" id="KW-0812">Transmembrane</keyword>
<sequence>MPDNGAVYQPTTVGYSYDTGVDGFLGVGSVTRHKLGLRKWLEWVSLSTAVPLISAGLIFLIVALVSSESTGPQIEAKQIQITKPIEVQPMPVASDTNSTKKCSRPINRNRYSGDDSNGRTMTIGATLLAFGFLLGLVWGWLRFYKKRESPRNEPSGGGGQMLGGLNPSTDLLVGSPSQYGPVLTEVPSHPKIKQITNHQNTASALSDQEEETRTLMQEPPSFSPNSNNTSENQHPE</sequence>
<keyword evidence="2" id="KW-1133">Transmembrane helix</keyword>
<dbReference type="RefSeq" id="XP_015510194.1">
    <property type="nucleotide sequence ID" value="XM_015654708.1"/>
</dbReference>
<feature type="region of interest" description="Disordered" evidence="1">
    <location>
        <begin position="148"/>
        <end position="236"/>
    </location>
</feature>
<keyword evidence="3" id="KW-1185">Reference proteome</keyword>
<evidence type="ECO:0000313" key="5">
    <source>
        <dbReference type="RefSeq" id="XP_015510194.1"/>
    </source>
</evidence>
<dbReference type="Proteomes" id="UP000829291">
    <property type="component" value="Chromosome 5"/>
</dbReference>
<feature type="compositionally biased region" description="Low complexity" evidence="1">
    <location>
        <begin position="219"/>
        <end position="228"/>
    </location>
</feature>
<dbReference type="GeneID" id="107217261"/>
<evidence type="ECO:0000313" key="4">
    <source>
        <dbReference type="RefSeq" id="XP_015510193.1"/>
    </source>
</evidence>
<feature type="compositionally biased region" description="Polar residues" evidence="1">
    <location>
        <begin position="194"/>
        <end position="206"/>
    </location>
</feature>
<protein>
    <submittedName>
        <fullName evidence="4 5">Uncharacterized protein LOC107217261</fullName>
    </submittedName>
</protein>
<keyword evidence="2" id="KW-0472">Membrane</keyword>
<name>A0A6J0B962_NEOLC</name>
<feature type="transmembrane region" description="Helical" evidence="2">
    <location>
        <begin position="40"/>
        <end position="65"/>
    </location>
</feature>
<evidence type="ECO:0000256" key="1">
    <source>
        <dbReference type="SAM" id="MobiDB-lite"/>
    </source>
</evidence>
<dbReference type="OrthoDB" id="7665462at2759"/>
<evidence type="ECO:0000256" key="2">
    <source>
        <dbReference type="SAM" id="Phobius"/>
    </source>
</evidence>
<feature type="region of interest" description="Disordered" evidence="1">
    <location>
        <begin position="91"/>
        <end position="115"/>
    </location>
</feature>
<dbReference type="KEGG" id="nlo:107217261"/>
<dbReference type="AlphaFoldDB" id="A0A6J0B962"/>
<evidence type="ECO:0000313" key="3">
    <source>
        <dbReference type="Proteomes" id="UP000829291"/>
    </source>
</evidence>
<feature type="transmembrane region" description="Helical" evidence="2">
    <location>
        <begin position="121"/>
        <end position="141"/>
    </location>
</feature>
<dbReference type="RefSeq" id="XP_015510193.1">
    <property type="nucleotide sequence ID" value="XM_015654707.1"/>
</dbReference>
<proteinExistence type="predicted"/>
<accession>A0A6J0B962</accession>